<reference evidence="9 10" key="1">
    <citation type="submission" date="2022-08" db="EMBL/GenBank/DDBJ databases">
        <title>Paenibacillus endoradicis sp. nov., Paenibacillus radicibacter sp. nov and Paenibacillus pararadicis sp. nov., three cold-adapted plant growth-promoting bacteria isolated from root of Larix gmelinii in Great Khingan.</title>
        <authorList>
            <person name="Xue H."/>
        </authorList>
    </citation>
    <scope>NUCLEOTIDE SEQUENCE [LARGE SCALE GENOMIC DNA]</scope>
    <source>
        <strain evidence="9 10">N5-1-1-5</strain>
    </source>
</reference>
<dbReference type="Gene3D" id="3.40.50.1820">
    <property type="entry name" value="alpha/beta hydrolase"/>
    <property type="match status" value="1"/>
</dbReference>
<dbReference type="SUPFAM" id="SSF49785">
    <property type="entry name" value="Galactose-binding domain-like"/>
    <property type="match status" value="1"/>
</dbReference>
<dbReference type="SUPFAM" id="SSF49265">
    <property type="entry name" value="Fibronectin type III"/>
    <property type="match status" value="1"/>
</dbReference>
<dbReference type="PROSITE" id="PS50853">
    <property type="entry name" value="FN3"/>
    <property type="match status" value="1"/>
</dbReference>
<dbReference type="Proteomes" id="UP001300012">
    <property type="component" value="Unassembled WGS sequence"/>
</dbReference>
<dbReference type="PROSITE" id="PS50022">
    <property type="entry name" value="FA58C_3"/>
    <property type="match status" value="1"/>
</dbReference>
<feature type="domain" description="F5/8 type C" evidence="6">
    <location>
        <begin position="1082"/>
        <end position="1220"/>
    </location>
</feature>
<evidence type="ECO:0000256" key="2">
    <source>
        <dbReference type="ARBA" id="ARBA00022525"/>
    </source>
</evidence>
<dbReference type="SMART" id="SM00060">
    <property type="entry name" value="FN3"/>
    <property type="match status" value="2"/>
</dbReference>
<feature type="domain" description="SLH" evidence="8">
    <location>
        <begin position="2210"/>
        <end position="2273"/>
    </location>
</feature>
<evidence type="ECO:0000256" key="1">
    <source>
        <dbReference type="ARBA" id="ARBA00004613"/>
    </source>
</evidence>
<dbReference type="PROSITE" id="PS00498">
    <property type="entry name" value="TYROSINASE_2"/>
    <property type="match status" value="1"/>
</dbReference>
<dbReference type="SUPFAM" id="SSF53474">
    <property type="entry name" value="alpha/beta-Hydrolases"/>
    <property type="match status" value="1"/>
</dbReference>
<sequence length="2337" mass="247850">MNYLLRSIGVRIALCIMLLLTMITPIFGIQTLSAESADKQLFYDSFEYGDGVAVPTASPSLWSQDGSGGSLVKTTTSGKHTGAYGIKLDATDSLSLHLSTIGYQNIQMSYWYKSSVTAGGVKVEYSANGGSTWFALDPINGAQGSFKQRTYTITAATYTSMDNLPDVRVRFSVDSAVPLAGNVYIDDVEVRGTAIPSTPEEPSTPQPEGPEIEFFSDNFDDPDNYGSDGNVTIPSPWVQEGAGGSAAKTSVSASAPSLPNFVKIDSTDALGLPLNTTGYGNIKLSYYTRASSYVSGSIVVEWSGNGGSSWTTLEEFKLPQGTAEQKNSESNKLKAWVLGAGANNNTNLKIRFRVGNPMQANMYIDSVSIKGQAIPGIPPAVTPVPDSPTTTDPVPFPVPNGVTLYEDVAIGTAGSRPLYTSIAVPSTPPAAPMPVVVYIHGGGWNHGDRKQALANICGYVTKRGYIGVSLDYRLTPEAPFPAQIQDVKLAIRYLRANAAQYHIDPDRIGVWGSSAGGHLASLLGTSGDLMTTDRVVLDTGNTVQVPDLEGAGGWQEYSDKVQAVADWFGPADFTTTFANNYSSVTALMGGKKAFTVPDQARLAMPSTYASPDDPPFWIRHGDADSTIPYTDSVTFANQLTAAGVKVVDFKVVPGQGHGFTGAASETANAEAWAFMDQHVKNRTVTEHILYKNGHTPGNPTDPNNPNPGAPNVSAVLNPSAFTLEANGTKELTVSLAPNDAVTKAVTWTTYDSSVAAVSSSGLTSALVTAVGPGKTKIRANITTSVNQQVYAESEITVMPQQPSGPGVVVETDIGSPLPTDDALIDSSKADTNFNSATGTSAGLFSVSSGNTNKKYVYFKYDLSGLTDPAYKYIFQVAGKKGSSNTNVEMSLYGIENTDWTETDLTWGNAPVNNLAAAVFVGKFTVSADKGSNPELYSVDVSDYVRSHLSQGKVTFVVGDAANTGTSINIYSKEANGTSNPKPRLVVKEIIDISNDKTPPSWLSGSKLAVSNLGTDFINLYWPAAVDDTKVTQYQVYQNNTLVATVKGSTSYNAAGLNPGAAYTFKVEAVDAAGNISTTPLTISRTTLSEPLTPLPVIGVTASSSDGNIEINTIDSNSYTRWSASGDGQWIMFDLDEIKSIGYVGIGFYKGDMRSTNFEIETSIDGITWTQRFSGSSSGRTTAMQAFDIPDTDARYVRITGHGNSDGSTFTSLTDVHIYAPFTNGDTPVALIPYIVPGPPPGAVPFTQPGMTNADGTNHPVHMPHVTTGRVINVLNYGADPSDNRTDDRPAIQAAINAAVEGDEVYLPNGTYNLNSAPDGIANLLLKTGVNLRGESESGTVLKTALNKVKNSTLLKAANQHELVISNLTLTSTWEGAYTTDHKVNNPASGGPDSMIVIANYGDYPSYNITIDHVTVEKFTRMGIRIDNSHDVVVKNSSFRNATDVGPGGSGYGVAIQGMAKVDRLGYDNDTKWNLVENSSFEGPYLRHGALIQFVAHNNTVRNNHFNKTKLDAIDLHGELEYLNDIYGNLVTDITTGGAVGLGNTGGTAPSNHSKSGPKNYIHDNIIRNSREGIVVTMGTPDTIIENNLIENTTNVEEAAGINVLNGPGTIIRNNVIRNNTALNYWAILLEHDKGDEKANYIGEGDPLNVKILNNTITGNTNGIQLQAGTGIVLRGNKLDNSGTNYLKAPGVTAVEEEEPPIEEASSNADLSDLTLSAGTLAPAFHSGTTAYTATVPNTVSSIAVTPTAADGKASLTVNGTASVSGATYNGLSLNVGDNPIQVIVTAANKAVKTYTVVVKRLEPPIEEASSNADLSDLTLSVGTLAPAFNSGTTAYTATVPNTVSSIAVTPTAADGKASLTVNGTASVSGATYNGLSLNVGDNPIQVIVTAANKAVKTYTVVVKRLGSSGSSNRNPGGTSSSSSEPPTGNAADAGVTGVTGVTGITEIKNIDGKLATFTIVNEAQIGKALQNTSNGLLAISVDSREAEQVNVTLDSKALQKIIDAQSVQTVSISTKQGTYLLPSQQINIMQWASQLNVKREDMRLEIIISRNDNAEQRAEASGLKVLGAVDFTMHVTASDGRTLNIDSFTQYVARSIKSEHPVNEGTLAAVRVSTDSSGNVGYSPVPFTVKGNEVTLYSRTNSTYMLVDNHLTFNDIEKHWAKADIEKMANKRIVQGVTLEEFRPNESVTRAEFAALITRVLGLEHVKLSGEVSFKDVPDDAWYRSSVAAAVQSGIVSGYEDGIFRPDQTISRQEMALMIFRTIQFAGSKEQQPVNKQTLFTDQDKIAGWAQEAVNRLSGMRLMEGVSTDSFAPSDAATRAQSAVILSRMLSVLSFAQ</sequence>
<protein>
    <submittedName>
        <fullName evidence="9">S-layer homology domain-containing protein</fullName>
    </submittedName>
</protein>
<feature type="compositionally biased region" description="Low complexity" evidence="5">
    <location>
        <begin position="692"/>
        <end position="701"/>
    </location>
</feature>
<dbReference type="Pfam" id="PF00754">
    <property type="entry name" value="F5_F8_type_C"/>
    <property type="match status" value="1"/>
</dbReference>
<evidence type="ECO:0000259" key="6">
    <source>
        <dbReference type="PROSITE" id="PS50022"/>
    </source>
</evidence>
<proteinExistence type="predicted"/>
<dbReference type="InterPro" id="IPR050300">
    <property type="entry name" value="GDXG_lipolytic_enzyme"/>
</dbReference>
<dbReference type="InterPro" id="IPR002227">
    <property type="entry name" value="Tyrosinase_Cu-bd"/>
</dbReference>
<dbReference type="SUPFAM" id="SSF51126">
    <property type="entry name" value="Pectin lyase-like"/>
    <property type="match status" value="1"/>
</dbReference>
<comment type="caution">
    <text evidence="9">The sequence shown here is derived from an EMBL/GenBank/DDBJ whole genome shotgun (WGS) entry which is preliminary data.</text>
</comment>
<dbReference type="InterPro" id="IPR012334">
    <property type="entry name" value="Pectin_lyas_fold"/>
</dbReference>
<dbReference type="InterPro" id="IPR049492">
    <property type="entry name" value="BD-FAE-like_dom"/>
</dbReference>
<dbReference type="EMBL" id="JANQBD010000014">
    <property type="protein sequence ID" value="MCR8633412.1"/>
    <property type="molecule type" value="Genomic_DNA"/>
</dbReference>
<evidence type="ECO:0000259" key="8">
    <source>
        <dbReference type="PROSITE" id="PS51272"/>
    </source>
</evidence>
<dbReference type="InterPro" id="IPR008964">
    <property type="entry name" value="Invasin/intimin_cell_adhesion"/>
</dbReference>
<dbReference type="InterPro" id="IPR011050">
    <property type="entry name" value="Pectin_lyase_fold/virulence"/>
</dbReference>
<dbReference type="InterPro" id="IPR013783">
    <property type="entry name" value="Ig-like_fold"/>
</dbReference>
<dbReference type="InterPro" id="IPR003343">
    <property type="entry name" value="Big_2"/>
</dbReference>
<dbReference type="InterPro" id="IPR000421">
    <property type="entry name" value="FA58C"/>
</dbReference>
<gene>
    <name evidence="9" type="ORF">NV381_19710</name>
</gene>
<dbReference type="InterPro" id="IPR008979">
    <property type="entry name" value="Galactose-bd-like_sf"/>
</dbReference>
<evidence type="ECO:0000256" key="3">
    <source>
        <dbReference type="ARBA" id="ARBA00022729"/>
    </source>
</evidence>
<feature type="region of interest" description="Disordered" evidence="5">
    <location>
        <begin position="1906"/>
        <end position="1935"/>
    </location>
</feature>
<dbReference type="Pfam" id="PF13229">
    <property type="entry name" value="Beta_helix"/>
    <property type="match status" value="2"/>
</dbReference>
<dbReference type="SUPFAM" id="SSF49373">
    <property type="entry name" value="Invasin/intimin cell-adhesion fragments"/>
    <property type="match status" value="1"/>
</dbReference>
<evidence type="ECO:0000313" key="10">
    <source>
        <dbReference type="Proteomes" id="UP001300012"/>
    </source>
</evidence>
<dbReference type="Gene3D" id="2.60.40.1080">
    <property type="match status" value="1"/>
</dbReference>
<dbReference type="InterPro" id="IPR006626">
    <property type="entry name" value="PbH1"/>
</dbReference>
<dbReference type="InterPro" id="IPR039448">
    <property type="entry name" value="Beta_helix"/>
</dbReference>
<dbReference type="CDD" id="cd00063">
    <property type="entry name" value="FN3"/>
    <property type="match status" value="1"/>
</dbReference>
<dbReference type="Pfam" id="PF00041">
    <property type="entry name" value="fn3"/>
    <property type="match status" value="1"/>
</dbReference>
<dbReference type="Pfam" id="PF12733">
    <property type="entry name" value="Cadherin-like"/>
    <property type="match status" value="2"/>
</dbReference>
<evidence type="ECO:0000313" key="9">
    <source>
        <dbReference type="EMBL" id="MCR8633412.1"/>
    </source>
</evidence>
<dbReference type="InterPro" id="IPR003961">
    <property type="entry name" value="FN3_dom"/>
</dbReference>
<dbReference type="Pfam" id="PF24517">
    <property type="entry name" value="CBM96"/>
    <property type="match status" value="1"/>
</dbReference>
<comment type="subcellular location">
    <subcellularLocation>
        <location evidence="1">Secreted</location>
    </subcellularLocation>
</comment>
<dbReference type="RefSeq" id="WP_258214986.1">
    <property type="nucleotide sequence ID" value="NZ_JANQBD010000014.1"/>
</dbReference>
<dbReference type="PROSITE" id="PS51272">
    <property type="entry name" value="SLH"/>
    <property type="match status" value="3"/>
</dbReference>
<dbReference type="NCBIfam" id="NF033679">
    <property type="entry name" value="DNRLRE_dom"/>
    <property type="match status" value="1"/>
</dbReference>
<dbReference type="SMART" id="SM00710">
    <property type="entry name" value="PbH1"/>
    <property type="match status" value="9"/>
</dbReference>
<dbReference type="InterPro" id="IPR036116">
    <property type="entry name" value="FN3_sf"/>
</dbReference>
<feature type="domain" description="SLH" evidence="8">
    <location>
        <begin position="2148"/>
        <end position="2209"/>
    </location>
</feature>
<dbReference type="InterPro" id="IPR055372">
    <property type="entry name" value="CBM96"/>
</dbReference>
<keyword evidence="2" id="KW-0964">Secreted</keyword>
<dbReference type="InterPro" id="IPR029058">
    <property type="entry name" value="AB_hydrolase_fold"/>
</dbReference>
<dbReference type="InterPro" id="IPR025883">
    <property type="entry name" value="Cadherin-like_domain"/>
</dbReference>
<dbReference type="PANTHER" id="PTHR48081">
    <property type="entry name" value="AB HYDROLASE SUPERFAMILY PROTEIN C4A8.06C"/>
    <property type="match status" value="1"/>
</dbReference>
<evidence type="ECO:0000259" key="7">
    <source>
        <dbReference type="PROSITE" id="PS50853"/>
    </source>
</evidence>
<keyword evidence="3" id="KW-0732">Signal</keyword>
<dbReference type="Pfam" id="PF20434">
    <property type="entry name" value="BD-FAE"/>
    <property type="match status" value="1"/>
</dbReference>
<evidence type="ECO:0000256" key="5">
    <source>
        <dbReference type="SAM" id="MobiDB-lite"/>
    </source>
</evidence>
<dbReference type="Gene3D" id="2.60.120.260">
    <property type="entry name" value="Galactose-binding domain-like"/>
    <property type="match status" value="3"/>
</dbReference>
<feature type="domain" description="Fibronectin type-III" evidence="7">
    <location>
        <begin position="998"/>
        <end position="1089"/>
    </location>
</feature>
<dbReference type="Pfam" id="PF00395">
    <property type="entry name" value="SLH"/>
    <property type="match status" value="3"/>
</dbReference>
<dbReference type="InterPro" id="IPR001119">
    <property type="entry name" value="SLH_dom"/>
</dbReference>
<keyword evidence="10" id="KW-1185">Reference proteome</keyword>
<feature type="domain" description="SLH" evidence="8">
    <location>
        <begin position="2277"/>
        <end position="2337"/>
    </location>
</feature>
<dbReference type="Gene3D" id="2.60.40.10">
    <property type="entry name" value="Immunoglobulins"/>
    <property type="match status" value="1"/>
</dbReference>
<feature type="region of interest" description="Disordered" evidence="5">
    <location>
        <begin position="691"/>
        <end position="710"/>
    </location>
</feature>
<keyword evidence="4" id="KW-0378">Hydrolase</keyword>
<dbReference type="Gene3D" id="2.160.20.10">
    <property type="entry name" value="Single-stranded right-handed beta-helix, Pectin lyase-like"/>
    <property type="match status" value="2"/>
</dbReference>
<organism evidence="9 10">
    <name type="scientific">Paenibacillus radicis</name>
    <name type="common">ex Xue et al. 2023</name>
    <dbReference type="NCBI Taxonomy" id="2972489"/>
    <lineage>
        <taxon>Bacteria</taxon>
        <taxon>Bacillati</taxon>
        <taxon>Bacillota</taxon>
        <taxon>Bacilli</taxon>
        <taxon>Bacillales</taxon>
        <taxon>Paenibacillaceae</taxon>
        <taxon>Paenibacillus</taxon>
    </lineage>
</organism>
<dbReference type="PANTHER" id="PTHR48081:SF13">
    <property type="entry name" value="ALPHA_BETA HYDROLASE"/>
    <property type="match status" value="1"/>
</dbReference>
<dbReference type="SMART" id="SM00635">
    <property type="entry name" value="BID_2"/>
    <property type="match status" value="1"/>
</dbReference>
<evidence type="ECO:0000256" key="4">
    <source>
        <dbReference type="ARBA" id="ARBA00022801"/>
    </source>
</evidence>
<accession>A0ABT1YJR1</accession>
<name>A0ABT1YJR1_9BACL</name>
<dbReference type="Pfam" id="PF02368">
    <property type="entry name" value="Big_2"/>
    <property type="match status" value="1"/>
</dbReference>